<sequence length="209" mass="24381">MNWLKLWHQAQVNQFFSIARYTALMNIEQILRIGYNFTNLSSRRKRNARSRHANRIELGNIVGPSRAKQAAGWGFYLFTAVLSIWLFVYISGLFPYLGYEHRTHHYHKFSSNEGVVSSSLGPNSMFLVKGQTAFYDYDMKVTKQTSGMWLDIRPIYEIGISDNAKWIHGDQQGRWEYEVPETGVYSFKHDVNHRAFDSKVTYDVSWGAY</sequence>
<dbReference type="RefSeq" id="WP_168818170.1">
    <property type="nucleotide sequence ID" value="NZ_CP051217.1"/>
</dbReference>
<accession>A0A6H2DKZ2</accession>
<feature type="transmembrane region" description="Helical" evidence="1">
    <location>
        <begin position="73"/>
        <end position="99"/>
    </location>
</feature>
<dbReference type="KEGG" id="phao:HF685_02575"/>
<dbReference type="AlphaFoldDB" id="A0A6H2DKZ2"/>
<proteinExistence type="predicted"/>
<gene>
    <name evidence="2" type="ORF">HF685_02575</name>
</gene>
<keyword evidence="1" id="KW-1133">Transmembrane helix</keyword>
<keyword evidence="3" id="KW-1185">Reference proteome</keyword>
<dbReference type="EMBL" id="CP051217">
    <property type="protein sequence ID" value="QJB68326.1"/>
    <property type="molecule type" value="Genomic_DNA"/>
</dbReference>
<reference evidence="2 3" key="1">
    <citation type="submission" date="2020-04" db="EMBL/GenBank/DDBJ databases">
        <title>Genome sequence for Sphingorhabdus sp. strain M1.</title>
        <authorList>
            <person name="Park S.-J."/>
        </authorList>
    </citation>
    <scope>NUCLEOTIDE SEQUENCE [LARGE SCALE GENOMIC DNA]</scope>
    <source>
        <strain evidence="2 3">JK6</strain>
    </source>
</reference>
<protein>
    <submittedName>
        <fullName evidence="2">Uncharacterized protein</fullName>
    </submittedName>
</protein>
<organism evidence="2 3">
    <name type="scientific">Parasphingorhabdus halotolerans</name>
    <dbReference type="NCBI Taxonomy" id="2725558"/>
    <lineage>
        <taxon>Bacteria</taxon>
        <taxon>Pseudomonadati</taxon>
        <taxon>Pseudomonadota</taxon>
        <taxon>Alphaproteobacteria</taxon>
        <taxon>Sphingomonadales</taxon>
        <taxon>Sphingomonadaceae</taxon>
        <taxon>Parasphingorhabdus</taxon>
    </lineage>
</organism>
<keyword evidence="1" id="KW-0472">Membrane</keyword>
<keyword evidence="1" id="KW-0812">Transmembrane</keyword>
<evidence type="ECO:0000313" key="3">
    <source>
        <dbReference type="Proteomes" id="UP000501600"/>
    </source>
</evidence>
<name>A0A6H2DKZ2_9SPHN</name>
<evidence type="ECO:0000313" key="2">
    <source>
        <dbReference type="EMBL" id="QJB68326.1"/>
    </source>
</evidence>
<evidence type="ECO:0000256" key="1">
    <source>
        <dbReference type="SAM" id="Phobius"/>
    </source>
</evidence>
<dbReference type="Proteomes" id="UP000501600">
    <property type="component" value="Chromosome"/>
</dbReference>